<feature type="transmembrane region" description="Helical" evidence="1">
    <location>
        <begin position="171"/>
        <end position="198"/>
    </location>
</feature>
<feature type="transmembrane region" description="Helical" evidence="1">
    <location>
        <begin position="46"/>
        <end position="67"/>
    </location>
</feature>
<dbReference type="Proteomes" id="UP001202134">
    <property type="component" value="Unassembled WGS sequence"/>
</dbReference>
<keyword evidence="1" id="KW-0472">Membrane</keyword>
<evidence type="ECO:0000313" key="3">
    <source>
        <dbReference type="Proteomes" id="UP001202134"/>
    </source>
</evidence>
<name>A0ABT0KSZ4_9GAMM</name>
<organism evidence="2 3">
    <name type="scientific">Shewanella electrodiphila</name>
    <dbReference type="NCBI Taxonomy" id="934143"/>
    <lineage>
        <taxon>Bacteria</taxon>
        <taxon>Pseudomonadati</taxon>
        <taxon>Pseudomonadota</taxon>
        <taxon>Gammaproteobacteria</taxon>
        <taxon>Alteromonadales</taxon>
        <taxon>Shewanellaceae</taxon>
        <taxon>Shewanella</taxon>
    </lineage>
</organism>
<protein>
    <submittedName>
        <fullName evidence="2">Uncharacterized protein</fullName>
    </submittedName>
</protein>
<evidence type="ECO:0000256" key="1">
    <source>
        <dbReference type="SAM" id="Phobius"/>
    </source>
</evidence>
<evidence type="ECO:0000313" key="2">
    <source>
        <dbReference type="EMBL" id="MCL1046942.1"/>
    </source>
</evidence>
<comment type="caution">
    <text evidence="2">The sequence shown here is derived from an EMBL/GenBank/DDBJ whole genome shotgun (WGS) entry which is preliminary data.</text>
</comment>
<sequence length="280" mass="31964">MGLYVRYIYANNDPATTQSNRLLGALFILIALFFATGAIPRDSVQYQMHFVLTLMVPFYFLLMPLLYSYCKSSLQIKVSELNSSKHLLPTFISMLVIVLAVSFNIGIDPNASRQSVATVSELSHINMIALIMPGFIILQSAVYFTLIFKTLRKHRKRFKLANQQTLKDIRFRWLLILTCGILLNWVLRLIMLLVPFYFGDTVSVLAHTIARLSLLLTVYVFALYGLHQITRAAYLRGTTNLSNEASTKPQKASEQLLNSEELNYLQTIMNDENTTEKRVH</sequence>
<keyword evidence="3" id="KW-1185">Reference proteome</keyword>
<dbReference type="EMBL" id="JAKIKU010000010">
    <property type="protein sequence ID" value="MCL1046942.1"/>
    <property type="molecule type" value="Genomic_DNA"/>
</dbReference>
<gene>
    <name evidence="2" type="ORF">L2737_16715</name>
</gene>
<feature type="transmembrane region" description="Helical" evidence="1">
    <location>
        <begin position="87"/>
        <end position="107"/>
    </location>
</feature>
<dbReference type="RefSeq" id="WP_102529576.1">
    <property type="nucleotide sequence ID" value="NZ_JAKIKU010000010.1"/>
</dbReference>
<feature type="transmembrane region" description="Helical" evidence="1">
    <location>
        <begin position="204"/>
        <end position="226"/>
    </location>
</feature>
<accession>A0ABT0KSZ4</accession>
<reference evidence="2 3" key="1">
    <citation type="submission" date="2022-01" db="EMBL/GenBank/DDBJ databases">
        <title>Whole genome-based taxonomy of the Shewanellaceae.</title>
        <authorList>
            <person name="Martin-Rodriguez A.J."/>
        </authorList>
    </citation>
    <scope>NUCLEOTIDE SEQUENCE [LARGE SCALE GENOMIC DNA]</scope>
    <source>
        <strain evidence="2 3">DSM 24955</strain>
    </source>
</reference>
<feature type="transmembrane region" description="Helical" evidence="1">
    <location>
        <begin position="127"/>
        <end position="151"/>
    </location>
</feature>
<proteinExistence type="predicted"/>
<keyword evidence="1" id="KW-1133">Transmembrane helix</keyword>
<feature type="transmembrane region" description="Helical" evidence="1">
    <location>
        <begin position="21"/>
        <end position="40"/>
    </location>
</feature>
<keyword evidence="1" id="KW-0812">Transmembrane</keyword>